<proteinExistence type="predicted"/>
<dbReference type="Proteomes" id="UP000177982">
    <property type="component" value="Unassembled WGS sequence"/>
</dbReference>
<reference evidence="2 3" key="1">
    <citation type="journal article" date="2016" name="Nat. Commun.">
        <title>Thousands of microbial genomes shed light on interconnected biogeochemical processes in an aquifer system.</title>
        <authorList>
            <person name="Anantharaman K."/>
            <person name="Brown C.T."/>
            <person name="Hug L.A."/>
            <person name="Sharon I."/>
            <person name="Castelle C.J."/>
            <person name="Probst A.J."/>
            <person name="Thomas B.C."/>
            <person name="Singh A."/>
            <person name="Wilkins M.J."/>
            <person name="Karaoz U."/>
            <person name="Brodie E.L."/>
            <person name="Williams K.H."/>
            <person name="Hubbard S.S."/>
            <person name="Banfield J.F."/>
        </authorList>
    </citation>
    <scope>NUCLEOTIDE SEQUENCE [LARGE SCALE GENOMIC DNA]</scope>
</reference>
<dbReference type="PANTHER" id="PTHR43861:SF1">
    <property type="entry name" value="TRANS-ACONITATE 2-METHYLTRANSFERASE"/>
    <property type="match status" value="1"/>
</dbReference>
<dbReference type="EMBL" id="MHQO01000017">
    <property type="protein sequence ID" value="OHA07062.1"/>
    <property type="molecule type" value="Genomic_DNA"/>
</dbReference>
<feature type="domain" description="Methyltransferase type 11" evidence="1">
    <location>
        <begin position="44"/>
        <end position="134"/>
    </location>
</feature>
<accession>A0A1G2L8G4</accession>
<gene>
    <name evidence="2" type="ORF">A2934_03705</name>
</gene>
<dbReference type="PANTHER" id="PTHR43861">
    <property type="entry name" value="TRANS-ACONITATE 2-METHYLTRANSFERASE-RELATED"/>
    <property type="match status" value="1"/>
</dbReference>
<organism evidence="2 3">
    <name type="scientific">Candidatus Sungbacteria bacterium RIFCSPLOWO2_01_FULL_47_10</name>
    <dbReference type="NCBI Taxonomy" id="1802276"/>
    <lineage>
        <taxon>Bacteria</taxon>
        <taxon>Candidatus Sungiibacteriota</taxon>
    </lineage>
</organism>
<dbReference type="Pfam" id="PF08241">
    <property type="entry name" value="Methyltransf_11"/>
    <property type="match status" value="1"/>
</dbReference>
<dbReference type="Gene3D" id="3.40.50.150">
    <property type="entry name" value="Vaccinia Virus protein VP39"/>
    <property type="match status" value="1"/>
</dbReference>
<dbReference type="SUPFAM" id="SSF53335">
    <property type="entry name" value="S-adenosyl-L-methionine-dependent methyltransferases"/>
    <property type="match status" value="1"/>
</dbReference>
<evidence type="ECO:0000313" key="3">
    <source>
        <dbReference type="Proteomes" id="UP000177982"/>
    </source>
</evidence>
<dbReference type="InterPro" id="IPR029063">
    <property type="entry name" value="SAM-dependent_MTases_sf"/>
</dbReference>
<comment type="caution">
    <text evidence="2">The sequence shown here is derived from an EMBL/GenBank/DDBJ whole genome shotgun (WGS) entry which is preliminary data.</text>
</comment>
<evidence type="ECO:0000313" key="2">
    <source>
        <dbReference type="EMBL" id="OHA07062.1"/>
    </source>
</evidence>
<dbReference type="CDD" id="cd02440">
    <property type="entry name" value="AdoMet_MTases"/>
    <property type="match status" value="1"/>
</dbReference>
<dbReference type="GO" id="GO:0008757">
    <property type="term" value="F:S-adenosylmethionine-dependent methyltransferase activity"/>
    <property type="evidence" value="ECO:0007669"/>
    <property type="project" value="InterPro"/>
</dbReference>
<name>A0A1G2L8G4_9BACT</name>
<dbReference type="AlphaFoldDB" id="A0A1G2L8G4"/>
<sequence>MSEVQKHFDHIAPEYDSWKRKNWYYYDAVKRIYRGLIPVGAKVLEIGCGTGEILAELKPARGVGIDISEEMIKRAAKKYAGIPQLEFHQGNAASFVTGEHFDFIFLADVIEHLEDVMKSIANISRMAKPGASVIVSMANPLWEPVLELSEKFGMKMPEGPHERIPVWRLIGEMRRNQFELRQSKYFLPFPKYIPFFSHVFNAVVEHIPFLNRTGVIAVFVFVKDRE</sequence>
<dbReference type="InterPro" id="IPR013216">
    <property type="entry name" value="Methyltransf_11"/>
</dbReference>
<evidence type="ECO:0000259" key="1">
    <source>
        <dbReference type="Pfam" id="PF08241"/>
    </source>
</evidence>
<protein>
    <recommendedName>
        <fullName evidence="1">Methyltransferase type 11 domain-containing protein</fullName>
    </recommendedName>
</protein>